<reference evidence="2 3" key="1">
    <citation type="submission" date="2015-08" db="EMBL/GenBank/DDBJ databases">
        <title>Genome sequence of the pristinamycin over-producing bacterium Streptomyces pristinaespiralis HCCB10218.</title>
        <authorList>
            <person name="Tian J."/>
            <person name="Yang J."/>
            <person name="Li L."/>
            <person name="Ruan L."/>
            <person name="Wei W."/>
            <person name="Zheng G."/>
            <person name="Wei Z."/>
            <person name="Yang S."/>
            <person name="Ge M."/>
            <person name="Jiang W."/>
            <person name="Lu Y."/>
        </authorList>
    </citation>
    <scope>NUCLEOTIDE SEQUENCE [LARGE SCALE GENOMIC DNA]</scope>
    <source>
        <strain evidence="2 3">HCCB 10218</strain>
    </source>
</reference>
<feature type="compositionally biased region" description="Basic and acidic residues" evidence="1">
    <location>
        <begin position="219"/>
        <end position="228"/>
    </location>
</feature>
<feature type="region of interest" description="Disordered" evidence="1">
    <location>
        <begin position="148"/>
        <end position="174"/>
    </location>
</feature>
<dbReference type="RefSeq" id="WP_106428472.1">
    <property type="nucleotide sequence ID" value="NZ_CP011340.1"/>
</dbReference>
<evidence type="ECO:0000313" key="3">
    <source>
        <dbReference type="Proteomes" id="UP000060513"/>
    </source>
</evidence>
<dbReference type="Gene3D" id="2.130.10.10">
    <property type="entry name" value="YVTN repeat-like/Quinoprotein amine dehydrogenase"/>
    <property type="match status" value="4"/>
</dbReference>
<protein>
    <submittedName>
        <fullName evidence="2">Glycosyl hydrolase</fullName>
    </submittedName>
</protein>
<dbReference type="OrthoDB" id="9764804at2"/>
<sequence>MDGYGSNTGRSEGDAAKVPLLEVSPRTCHQGMSLEIRGSGWESWAVRLTVDGQQVLADRVLQGLAVPDVREVGRDLAAEQPTGSDVRPATGEAILPDGNGVFACRLSTFRLDPGEHHIAAVYARRGTDYLQGGDGTAASVTVIVRPFPAAAHGQPPEGSKEGPGGEPPEESDAPLERERYLWERRFGHIGRIPPGAREAQVSGVRALRERRDRLEAGMRAAAGREPDGTTRSAPVPGGTNWTPMGPSPVLAWNTAWSGRALSVAVDPTDTNTVYLGTANGGVWKSTDRGLTWTPKSDYQRSLAIGALAIDPSDHLHIVAGTGEQQATHDTYYGAGLMSSSNGGDTWTELGTAFFDRAPVTRVVFDPTDSTGKRLLVSSGIGVCESTDGGVNWTRRSHVGLFTDMVVFRAPGPPGTLKVVTAQYGEALWTSTRTSGSWSAWTAISSPGLPARREFERVAMAQQAGNPDVALALFAAYPGFAALAKTTDAGSTWTAVPMRLNSAAGSGTSVDAGHAHSVTVPAADMTAPTAPHTYTTTPSGTTPHTHMVSFTAQQFARLAGGGRVELTTNSDATGHTHTVALAFTDLSFYALHVAMHPTDPNVLFVAERSLWRSSTGGGVFEPTNNVHADHHAFVFDPVNPAVCWDANDGGIQISTDTGVTWTDRNRDLATLQFHSIAQHPEWENVLIGGTQDNGVHRYAGTPAWTVSAYGDGGFTAIDPSKPVRMYQEYTNETIYRSDDAGASWSLKNSGIGGRVPFYAPFALDPTTPTTCYFGGDQLWRSANSADSWAAITSGPGPAITAIAVHPGDSNTVYAGTENGRVYRYRRTGATWSPADVTRTDLTGPALPLVCVSDIAVDTAGTVWVTIAGMLNASEPGEFSCDHVYRRGTADTVWTSRSNGLAPANPVNTIVIDPTNANRLFCGADSGVFRTEDAGLNWTLWDQGLPNAPVFDLALHAKRRLLRAATHGRSVWERPVDAAPTTMVDLYVRDTVLDSGRVLPSPSGVADPFDPSATPSTMWWWQSPDIVVDAPQPNYQTTSPVGDYVALARLAHRTARRTAVNRFYVQVHNRGVRAATNVRVRAFLADASANLPALPTDFWSNGKPFAADPVSTAYTPLGPVRTIARLEAAEPGVAEWDFLVPSTAAAHSCVLAVVTCDEDPIAASGVFDVTTLVTTRKHAGLKNLQVEDALPGGVTPSRAFLLLLNKVSLTNQPSTVRFDWANLPEGTRLYITFEKLGNAQGPQPGNGVELLDHADEFLPDQFVDRHGRIRKFDFARSYVMKPDEHRKNELKGVRIDPELGSRGMAVNVRLPADAPDRPVEFHVLQEVQNMLVGGSTYVVRPTAQQQASQADDGEHRGEDAP</sequence>
<feature type="region of interest" description="Disordered" evidence="1">
    <location>
        <begin position="219"/>
        <end position="242"/>
    </location>
</feature>
<dbReference type="SUPFAM" id="SSF110296">
    <property type="entry name" value="Oligoxyloglucan reducing end-specific cellobiohydrolase"/>
    <property type="match status" value="3"/>
</dbReference>
<accession>A0A0M5IZE9</accession>
<dbReference type="GeneID" id="97232975"/>
<dbReference type="STRING" id="38300.SPRI_5980"/>
<dbReference type="PATRIC" id="fig|38300.4.peg.6257"/>
<gene>
    <name evidence="2" type="ORF">SPRI_5980</name>
</gene>
<dbReference type="GO" id="GO:0010411">
    <property type="term" value="P:xyloglucan metabolic process"/>
    <property type="evidence" value="ECO:0007669"/>
    <property type="project" value="TreeGrafter"/>
</dbReference>
<name>A0A0M5IZE9_STRPR</name>
<dbReference type="GO" id="GO:0016787">
    <property type="term" value="F:hydrolase activity"/>
    <property type="evidence" value="ECO:0007669"/>
    <property type="project" value="UniProtKB-KW"/>
</dbReference>
<dbReference type="EMBL" id="CP011340">
    <property type="protein sequence ID" value="ALC24286.1"/>
    <property type="molecule type" value="Genomic_DNA"/>
</dbReference>
<dbReference type="InterPro" id="IPR052025">
    <property type="entry name" value="Xyloglucanase_GH74"/>
</dbReference>
<dbReference type="InterPro" id="IPR015943">
    <property type="entry name" value="WD40/YVTN_repeat-like_dom_sf"/>
</dbReference>
<dbReference type="PANTHER" id="PTHR43739">
    <property type="entry name" value="XYLOGLUCANASE (EUROFUNG)"/>
    <property type="match status" value="1"/>
</dbReference>
<dbReference type="PANTHER" id="PTHR43739:SF5">
    <property type="entry name" value="EXO-ALPHA-SIALIDASE"/>
    <property type="match status" value="1"/>
</dbReference>
<organism evidence="2">
    <name type="scientific">Streptomyces pristinaespiralis</name>
    <dbReference type="NCBI Taxonomy" id="38300"/>
    <lineage>
        <taxon>Bacteria</taxon>
        <taxon>Bacillati</taxon>
        <taxon>Actinomycetota</taxon>
        <taxon>Actinomycetes</taxon>
        <taxon>Kitasatosporales</taxon>
        <taxon>Streptomycetaceae</taxon>
        <taxon>Streptomyces</taxon>
    </lineage>
</organism>
<keyword evidence="2" id="KW-0378">Hydrolase</keyword>
<dbReference type="CDD" id="cd15482">
    <property type="entry name" value="Sialidase_non-viral"/>
    <property type="match status" value="1"/>
</dbReference>
<evidence type="ECO:0000256" key="1">
    <source>
        <dbReference type="SAM" id="MobiDB-lite"/>
    </source>
</evidence>
<dbReference type="KEGG" id="spri:SPRI_5980"/>
<proteinExistence type="predicted"/>
<evidence type="ECO:0000313" key="2">
    <source>
        <dbReference type="EMBL" id="ALC24286.1"/>
    </source>
</evidence>
<dbReference type="Proteomes" id="UP000060513">
    <property type="component" value="Chromosome"/>
</dbReference>